<feature type="compositionally biased region" description="Low complexity" evidence="1">
    <location>
        <begin position="147"/>
        <end position="161"/>
    </location>
</feature>
<protein>
    <submittedName>
        <fullName evidence="3">Uncharacterized protein</fullName>
    </submittedName>
</protein>
<dbReference type="EnsemblMetazoa" id="AFAF020409-RA">
    <property type="protein sequence ID" value="AFAF020409-PA"/>
    <property type="gene ID" value="AFAF020409"/>
</dbReference>
<sequence>MSSRSRRAAPASCDPSPGTPPPGSSVVTDRPPISRLLSQLPPSISVEALLLPSSSPLRSGLLTSPLLLMMMICFGLAYVGTIRTKSFGNHPHSDFRSASLDTIASDFRRPHHHGPASRFSTSTSAPFSSPSSRGPPGRKENRTSAKTGSTSSSSSTGSSSSSSVGIVVEVRVCCLRLRRLPSTSQSPPGATIQSSPDGWLNDLPLSREMRQFVLEDGRADAAAAVGGGGGGHFGRVRPPHRSTGGVWGWRWCIRCPFRVVFERMVQLVQQHMLIRIVVELDLDAGVAAVAFVPPVGLGLAPFLARSPDQWTEPVMVLPHDNDQHNRCIHLRLVSGGCVLFVRLRSRPPVKGRSDRTVPEVGSVRTEHTVAEAQLFLLVRMGTTAMGGHSASASSQPAYARGYDNRAHRQVEGPAVFGIRDEKLSEAVKFVSDRRSIDWKH</sequence>
<feature type="compositionally biased region" description="Low complexity" evidence="1">
    <location>
        <begin position="116"/>
        <end position="135"/>
    </location>
</feature>
<dbReference type="VEuPathDB" id="VectorBase:AFAF020409"/>
<reference evidence="4" key="1">
    <citation type="submission" date="2014-01" db="EMBL/GenBank/DDBJ databases">
        <title>The Genome Sequence of Anopheles farauti FAR1 (V2).</title>
        <authorList>
            <consortium name="The Broad Institute Genomics Platform"/>
            <person name="Neafsey D.E."/>
            <person name="Besansky N."/>
            <person name="Howell P."/>
            <person name="Walton C."/>
            <person name="Young S.K."/>
            <person name="Zeng Q."/>
            <person name="Gargeya S."/>
            <person name="Fitzgerald M."/>
            <person name="Haas B."/>
            <person name="Abouelleil A."/>
            <person name="Allen A.W."/>
            <person name="Alvarado L."/>
            <person name="Arachchi H.M."/>
            <person name="Berlin A.M."/>
            <person name="Chapman S.B."/>
            <person name="Gainer-Dewar J."/>
            <person name="Goldberg J."/>
            <person name="Griggs A."/>
            <person name="Gujja S."/>
            <person name="Hansen M."/>
            <person name="Howarth C."/>
            <person name="Imamovic A."/>
            <person name="Ireland A."/>
            <person name="Larimer J."/>
            <person name="McCowan C."/>
            <person name="Murphy C."/>
            <person name="Pearson M."/>
            <person name="Poon T.W."/>
            <person name="Priest M."/>
            <person name="Roberts A."/>
            <person name="Saif S."/>
            <person name="Shea T."/>
            <person name="Sisk P."/>
            <person name="Sykes S."/>
            <person name="Wortman J."/>
            <person name="Nusbaum C."/>
            <person name="Birren B."/>
        </authorList>
    </citation>
    <scope>NUCLEOTIDE SEQUENCE [LARGE SCALE GENOMIC DNA]</scope>
    <source>
        <strain evidence="4">FAR1</strain>
    </source>
</reference>
<organism evidence="3 4">
    <name type="scientific">Anopheles farauti</name>
    <dbReference type="NCBI Taxonomy" id="69004"/>
    <lineage>
        <taxon>Eukaryota</taxon>
        <taxon>Metazoa</taxon>
        <taxon>Ecdysozoa</taxon>
        <taxon>Arthropoda</taxon>
        <taxon>Hexapoda</taxon>
        <taxon>Insecta</taxon>
        <taxon>Pterygota</taxon>
        <taxon>Neoptera</taxon>
        <taxon>Endopterygota</taxon>
        <taxon>Diptera</taxon>
        <taxon>Nematocera</taxon>
        <taxon>Culicoidea</taxon>
        <taxon>Culicidae</taxon>
        <taxon>Anophelinae</taxon>
        <taxon>Anopheles</taxon>
    </lineage>
</organism>
<evidence type="ECO:0000256" key="1">
    <source>
        <dbReference type="SAM" id="MobiDB-lite"/>
    </source>
</evidence>
<feature type="transmembrane region" description="Helical" evidence="2">
    <location>
        <begin position="60"/>
        <end position="80"/>
    </location>
</feature>
<keyword evidence="4" id="KW-1185">Reference proteome</keyword>
<keyword evidence="2" id="KW-0472">Membrane</keyword>
<evidence type="ECO:0000256" key="2">
    <source>
        <dbReference type="SAM" id="Phobius"/>
    </source>
</evidence>
<accession>A0A182R097</accession>
<keyword evidence="2" id="KW-0812">Transmembrane</keyword>
<name>A0A182R097_9DIPT</name>
<keyword evidence="2" id="KW-1133">Transmembrane helix</keyword>
<dbReference type="EMBL" id="AXCN02000888">
    <property type="status" value="NOT_ANNOTATED_CDS"/>
    <property type="molecule type" value="Genomic_DNA"/>
</dbReference>
<evidence type="ECO:0000313" key="4">
    <source>
        <dbReference type="Proteomes" id="UP000075886"/>
    </source>
</evidence>
<proteinExistence type="predicted"/>
<reference evidence="3" key="2">
    <citation type="submission" date="2020-05" db="UniProtKB">
        <authorList>
            <consortium name="EnsemblMetazoa"/>
        </authorList>
    </citation>
    <scope>IDENTIFICATION</scope>
    <source>
        <strain evidence="3">FAR1</strain>
    </source>
</reference>
<evidence type="ECO:0000313" key="3">
    <source>
        <dbReference type="EnsemblMetazoa" id="AFAF020409-PA"/>
    </source>
</evidence>
<feature type="region of interest" description="Disordered" evidence="1">
    <location>
        <begin position="1"/>
        <end position="30"/>
    </location>
</feature>
<dbReference type="AlphaFoldDB" id="A0A182R097"/>
<feature type="region of interest" description="Disordered" evidence="1">
    <location>
        <begin position="107"/>
        <end position="161"/>
    </location>
</feature>
<dbReference type="Proteomes" id="UP000075886">
    <property type="component" value="Unassembled WGS sequence"/>
</dbReference>